<dbReference type="AlphaFoldDB" id="A7EBT5"/>
<sequence length="81" mass="9608">MSKEEIGHLYSHLMSKGFITTWDIWRILLLPYDQGPKWTQKKEKIFDEVGPKSRAMGLTKEFIWWGSNYIENKLSDDFPLS</sequence>
<keyword evidence="2" id="KW-1185">Reference proteome</keyword>
<dbReference type="RefSeq" id="XP_001596551.1">
    <property type="nucleotide sequence ID" value="XM_001596501.1"/>
</dbReference>
<proteinExistence type="predicted"/>
<dbReference type="KEGG" id="ssl:SS1G_02771"/>
<protein>
    <submittedName>
        <fullName evidence="1">Uncharacterized protein</fullName>
    </submittedName>
</protein>
<dbReference type="Proteomes" id="UP000001312">
    <property type="component" value="Unassembled WGS sequence"/>
</dbReference>
<dbReference type="EMBL" id="CH476623">
    <property type="protein sequence ID" value="EDN99913.1"/>
    <property type="molecule type" value="Genomic_DNA"/>
</dbReference>
<dbReference type="InParanoid" id="A7EBT5"/>
<dbReference type="GeneID" id="5492834"/>
<dbReference type="HOGENOM" id="CLU_2575288_0_0_1"/>
<organism evidence="1 2">
    <name type="scientific">Sclerotinia sclerotiorum (strain ATCC 18683 / 1980 / Ss-1)</name>
    <name type="common">White mold</name>
    <name type="synonym">Whetzelinia sclerotiorum</name>
    <dbReference type="NCBI Taxonomy" id="665079"/>
    <lineage>
        <taxon>Eukaryota</taxon>
        <taxon>Fungi</taxon>
        <taxon>Dikarya</taxon>
        <taxon>Ascomycota</taxon>
        <taxon>Pezizomycotina</taxon>
        <taxon>Leotiomycetes</taxon>
        <taxon>Helotiales</taxon>
        <taxon>Sclerotiniaceae</taxon>
        <taxon>Sclerotinia</taxon>
    </lineage>
</organism>
<reference evidence="2" key="1">
    <citation type="journal article" date="2011" name="PLoS Genet.">
        <title>Genomic analysis of the necrotrophic fungal pathogens Sclerotinia sclerotiorum and Botrytis cinerea.</title>
        <authorList>
            <person name="Amselem J."/>
            <person name="Cuomo C.A."/>
            <person name="van Kan J.A."/>
            <person name="Viaud M."/>
            <person name="Benito E.P."/>
            <person name="Couloux A."/>
            <person name="Coutinho P.M."/>
            <person name="de Vries R.P."/>
            <person name="Dyer P.S."/>
            <person name="Fillinger S."/>
            <person name="Fournier E."/>
            <person name="Gout L."/>
            <person name="Hahn M."/>
            <person name="Kohn L."/>
            <person name="Lapalu N."/>
            <person name="Plummer K.M."/>
            <person name="Pradier J.M."/>
            <person name="Quevillon E."/>
            <person name="Sharon A."/>
            <person name="Simon A."/>
            <person name="ten Have A."/>
            <person name="Tudzynski B."/>
            <person name="Tudzynski P."/>
            <person name="Wincker P."/>
            <person name="Andrew M."/>
            <person name="Anthouard V."/>
            <person name="Beever R.E."/>
            <person name="Beffa R."/>
            <person name="Benoit I."/>
            <person name="Bouzid O."/>
            <person name="Brault B."/>
            <person name="Chen Z."/>
            <person name="Choquer M."/>
            <person name="Collemare J."/>
            <person name="Cotton P."/>
            <person name="Danchin E.G."/>
            <person name="Da Silva C."/>
            <person name="Gautier A."/>
            <person name="Giraud C."/>
            <person name="Giraud T."/>
            <person name="Gonzalez C."/>
            <person name="Grossetete S."/>
            <person name="Guldener U."/>
            <person name="Henrissat B."/>
            <person name="Howlett B.J."/>
            <person name="Kodira C."/>
            <person name="Kretschmer M."/>
            <person name="Lappartient A."/>
            <person name="Leroch M."/>
            <person name="Levis C."/>
            <person name="Mauceli E."/>
            <person name="Neuveglise C."/>
            <person name="Oeser B."/>
            <person name="Pearson M."/>
            <person name="Poulain J."/>
            <person name="Poussereau N."/>
            <person name="Quesneville H."/>
            <person name="Rascle C."/>
            <person name="Schumacher J."/>
            <person name="Segurens B."/>
            <person name="Sexton A."/>
            <person name="Silva E."/>
            <person name="Sirven C."/>
            <person name="Soanes D.M."/>
            <person name="Talbot N.J."/>
            <person name="Templeton M."/>
            <person name="Yandava C."/>
            <person name="Yarden O."/>
            <person name="Zeng Q."/>
            <person name="Rollins J.A."/>
            <person name="Lebrun M.H."/>
            <person name="Dickman M."/>
        </authorList>
    </citation>
    <scope>NUCLEOTIDE SEQUENCE [LARGE SCALE GENOMIC DNA]</scope>
    <source>
        <strain evidence="2">ATCC 18683 / 1980 / Ss-1</strain>
    </source>
</reference>
<evidence type="ECO:0000313" key="1">
    <source>
        <dbReference type="EMBL" id="EDN99913.1"/>
    </source>
</evidence>
<name>A7EBT5_SCLS1</name>
<evidence type="ECO:0000313" key="2">
    <source>
        <dbReference type="Proteomes" id="UP000001312"/>
    </source>
</evidence>
<gene>
    <name evidence="1" type="ORF">SS1G_02771</name>
</gene>
<accession>A7EBT5</accession>